<dbReference type="PANTHER" id="PTHR43798">
    <property type="entry name" value="MONOACYLGLYCEROL LIPASE"/>
    <property type="match status" value="1"/>
</dbReference>
<dbReference type="Proteomes" id="UP000663856">
    <property type="component" value="Unassembled WGS sequence"/>
</dbReference>
<dbReference type="EMBL" id="CAJOBG010009552">
    <property type="protein sequence ID" value="CAF4268613.1"/>
    <property type="molecule type" value="Genomic_DNA"/>
</dbReference>
<dbReference type="InterPro" id="IPR000073">
    <property type="entry name" value="AB_hydrolase_1"/>
</dbReference>
<dbReference type="Proteomes" id="UP000663866">
    <property type="component" value="Unassembled WGS sequence"/>
</dbReference>
<comment type="similarity">
    <text evidence="1">Belongs to the AB hydrolase superfamily.</text>
</comment>
<reference evidence="5" key="1">
    <citation type="submission" date="2021-02" db="EMBL/GenBank/DDBJ databases">
        <authorList>
            <person name="Nowell W R."/>
        </authorList>
    </citation>
    <scope>NUCLEOTIDE SEQUENCE</scope>
</reference>
<proteinExistence type="inferred from homology"/>
<evidence type="ECO:0000313" key="6">
    <source>
        <dbReference type="Proteomes" id="UP000663866"/>
    </source>
</evidence>
<gene>
    <name evidence="5" type="ORF">OVN521_LOCUS29966</name>
    <name evidence="4" type="ORF">WKI299_LOCUS25880</name>
</gene>
<dbReference type="GO" id="GO:0016787">
    <property type="term" value="F:hydrolase activity"/>
    <property type="evidence" value="ECO:0007669"/>
    <property type="project" value="UniProtKB-KW"/>
</dbReference>
<dbReference type="Pfam" id="PF00561">
    <property type="entry name" value="Abhydrolase_1"/>
    <property type="match status" value="1"/>
</dbReference>
<comment type="caution">
    <text evidence="5">The sequence shown here is derived from an EMBL/GenBank/DDBJ whole genome shotgun (WGS) entry which is preliminary data.</text>
</comment>
<keyword evidence="6" id="KW-1185">Reference proteome</keyword>
<dbReference type="Gene3D" id="3.40.50.1820">
    <property type="entry name" value="alpha/beta hydrolase"/>
    <property type="match status" value="1"/>
</dbReference>
<protein>
    <recommendedName>
        <fullName evidence="3">AB hydrolase-1 domain-containing protein</fullName>
    </recommendedName>
</protein>
<evidence type="ECO:0000256" key="2">
    <source>
        <dbReference type="ARBA" id="ARBA00022801"/>
    </source>
</evidence>
<sequence>MIITNYTIQCVWDGTLAGIILKNDAFVTGRFGQTTTKIIGIHGWLDNLNSLLPLAKQLIDRHPNYEIYLYDRAGHGFSGHIPKGFDYSNAHNMQDLRYIIQTLGWSKEKFSIIGHSYGAVLGMIYAASYPKEVLCLVAIDAVVQTDILSGNFFKVHGSRIDITLKFHSKPLRTSDVGLTFEKVFELTKATRRGITDEAARLLTERSFRRDTDNKLYFTRDDSLRLLALTPFTDDMTRNTIETIEASVLFIGATTPEWPRSQKSLDLLKEHNPN</sequence>
<dbReference type="SUPFAM" id="SSF53474">
    <property type="entry name" value="alpha/beta-Hydrolases"/>
    <property type="match status" value="1"/>
</dbReference>
<dbReference type="InterPro" id="IPR029058">
    <property type="entry name" value="AB_hydrolase_fold"/>
</dbReference>
<feature type="non-terminal residue" evidence="5">
    <location>
        <position position="1"/>
    </location>
</feature>
<dbReference type="EMBL" id="CAJNRF010011128">
    <property type="protein sequence ID" value="CAF2128586.1"/>
    <property type="molecule type" value="Genomic_DNA"/>
</dbReference>
<name>A0A820FXK8_9BILA</name>
<dbReference type="PANTHER" id="PTHR43798:SF14">
    <property type="entry name" value="SERINE HYDROLASE-LIKE PROTEIN DDB_G0286239"/>
    <property type="match status" value="1"/>
</dbReference>
<evidence type="ECO:0000256" key="1">
    <source>
        <dbReference type="ARBA" id="ARBA00008645"/>
    </source>
</evidence>
<dbReference type="AlphaFoldDB" id="A0A820FXK8"/>
<feature type="domain" description="AB hydrolase-1" evidence="3">
    <location>
        <begin position="39"/>
        <end position="150"/>
    </location>
</feature>
<organism evidence="5 6">
    <name type="scientific">Rotaria magnacalcarata</name>
    <dbReference type="NCBI Taxonomy" id="392030"/>
    <lineage>
        <taxon>Eukaryota</taxon>
        <taxon>Metazoa</taxon>
        <taxon>Spiralia</taxon>
        <taxon>Gnathifera</taxon>
        <taxon>Rotifera</taxon>
        <taxon>Eurotatoria</taxon>
        <taxon>Bdelloidea</taxon>
        <taxon>Philodinida</taxon>
        <taxon>Philodinidae</taxon>
        <taxon>Rotaria</taxon>
    </lineage>
</organism>
<accession>A0A820FXK8</accession>
<keyword evidence="2" id="KW-0378">Hydrolase</keyword>
<dbReference type="GO" id="GO:0016020">
    <property type="term" value="C:membrane"/>
    <property type="evidence" value="ECO:0007669"/>
    <property type="project" value="TreeGrafter"/>
</dbReference>
<evidence type="ECO:0000259" key="3">
    <source>
        <dbReference type="Pfam" id="PF00561"/>
    </source>
</evidence>
<dbReference type="InterPro" id="IPR050266">
    <property type="entry name" value="AB_hydrolase_sf"/>
</dbReference>
<evidence type="ECO:0000313" key="5">
    <source>
        <dbReference type="EMBL" id="CAF4268613.1"/>
    </source>
</evidence>
<evidence type="ECO:0000313" key="4">
    <source>
        <dbReference type="EMBL" id="CAF2128586.1"/>
    </source>
</evidence>